<gene>
    <name evidence="2" type="ORF">EHQ83_00550</name>
</gene>
<dbReference type="Proteomes" id="UP000297613">
    <property type="component" value="Unassembled WGS sequence"/>
</dbReference>
<name>A0A6N4QS55_9LEPT</name>
<dbReference type="PROSITE" id="PS51257">
    <property type="entry name" value="PROKAR_LIPOPROTEIN"/>
    <property type="match status" value="1"/>
</dbReference>
<dbReference type="SUPFAM" id="SSF56436">
    <property type="entry name" value="C-type lectin-like"/>
    <property type="match status" value="1"/>
</dbReference>
<evidence type="ECO:0000313" key="3">
    <source>
        <dbReference type="Proteomes" id="UP000297613"/>
    </source>
</evidence>
<comment type="caution">
    <text evidence="2">The sequence shown here is derived from an EMBL/GenBank/DDBJ whole genome shotgun (WGS) entry which is preliminary data.</text>
</comment>
<dbReference type="InterPro" id="IPR016187">
    <property type="entry name" value="CTDL_fold"/>
</dbReference>
<dbReference type="RefSeq" id="WP_135573959.1">
    <property type="nucleotide sequence ID" value="NZ_RQGK01000007.1"/>
</dbReference>
<accession>A0A6N4QS55</accession>
<dbReference type="Pfam" id="PF07588">
    <property type="entry name" value="DUF1554"/>
    <property type="match status" value="1"/>
</dbReference>
<dbReference type="AlphaFoldDB" id="A0A6N4QS55"/>
<proteinExistence type="predicted"/>
<reference evidence="2 3" key="1">
    <citation type="journal article" date="2019" name="PLoS Negl. Trop. Dis.">
        <title>Revisiting the worldwide diversity of Leptospira species in the environment.</title>
        <authorList>
            <person name="Vincent A.T."/>
            <person name="Schiettekatte O."/>
            <person name="Bourhy P."/>
            <person name="Veyrier F.J."/>
            <person name="Picardeau M."/>
        </authorList>
    </citation>
    <scope>NUCLEOTIDE SEQUENCE [LARGE SCALE GENOMIC DNA]</scope>
    <source>
        <strain evidence="2 3">201702445</strain>
    </source>
</reference>
<sequence length="396" mass="41319">MKPIAFYKYTVILLLILFFVACAEASRFALDGQTGALISIVEDASESASLGGNSPGFRIGGTVQGLKSGTVQLKLNDEILPVSANGAFQFNSSVAQNKNYQISVASAAANHSCKVYSDTTENPSGTATANVSNLIVYCTTILINGKVAGDTIEIKEDGTALNVQISLSGPWGPNDPVTHIGLSTNATIDHFSPGPENFDTNFANPDTVSVTASDLTPANASDFGDKVHTLAVTATPIGLSLSFTMKILDNDRRVREVVRNSGGNLQYGGAAFGVDGADSSCNANAGFISKALLGVASRVPGSAGWPIKPNTRYYNYDTLNAIATSNGSGLIPYATIYGSTANPANNFWSGFQTNWTVDSQNCGDWTNNTTGTGLSGDGATGYSCTTAPRLILCIEQ</sequence>
<evidence type="ECO:0000313" key="2">
    <source>
        <dbReference type="EMBL" id="TGL89921.1"/>
    </source>
</evidence>
<organism evidence="2 3">
    <name type="scientific">Leptospira yasudae</name>
    <dbReference type="NCBI Taxonomy" id="2202201"/>
    <lineage>
        <taxon>Bacteria</taxon>
        <taxon>Pseudomonadati</taxon>
        <taxon>Spirochaetota</taxon>
        <taxon>Spirochaetia</taxon>
        <taxon>Leptospirales</taxon>
        <taxon>Leptospiraceae</taxon>
        <taxon>Leptospira</taxon>
    </lineage>
</organism>
<protein>
    <submittedName>
        <fullName evidence="2">DUF1554 domain-containing protein</fullName>
    </submittedName>
</protein>
<dbReference type="EMBL" id="RQGM01000004">
    <property type="protein sequence ID" value="TGL89921.1"/>
    <property type="molecule type" value="Genomic_DNA"/>
</dbReference>
<dbReference type="InterPro" id="IPR011448">
    <property type="entry name" value="DUF1554"/>
</dbReference>
<feature type="domain" description="DUF1554" evidence="1">
    <location>
        <begin position="267"/>
        <end position="373"/>
    </location>
</feature>
<evidence type="ECO:0000259" key="1">
    <source>
        <dbReference type="Pfam" id="PF07588"/>
    </source>
</evidence>